<feature type="domain" description="Luciferase-like" evidence="5">
    <location>
        <begin position="7"/>
        <end position="239"/>
    </location>
</feature>
<evidence type="ECO:0000256" key="3">
    <source>
        <dbReference type="ARBA" id="ARBA00023002"/>
    </source>
</evidence>
<evidence type="ECO:0000256" key="4">
    <source>
        <dbReference type="ARBA" id="ARBA00023033"/>
    </source>
</evidence>
<evidence type="ECO:0000313" key="9">
    <source>
        <dbReference type="EMBL" id="CAB5018998.1"/>
    </source>
</evidence>
<dbReference type="GO" id="GO:0046306">
    <property type="term" value="P:alkanesulfonate catabolic process"/>
    <property type="evidence" value="ECO:0007669"/>
    <property type="project" value="TreeGrafter"/>
</dbReference>
<dbReference type="Pfam" id="PF00296">
    <property type="entry name" value="Bac_luciferase"/>
    <property type="match status" value="1"/>
</dbReference>
<proteinExistence type="predicted"/>
<protein>
    <submittedName>
        <fullName evidence="9">Unannotated protein</fullName>
    </submittedName>
</protein>
<dbReference type="NCBIfam" id="TIGR03619">
    <property type="entry name" value="F420_Rv2161c"/>
    <property type="match status" value="1"/>
</dbReference>
<evidence type="ECO:0000313" key="6">
    <source>
        <dbReference type="EMBL" id="CAB4742956.1"/>
    </source>
</evidence>
<sequence>MQIGLNLPVVNPEATPSFLREVAQRAEELGFAELYLGEHVVLFDDPQDEYRQSDDGAAFFASMANLPDPIQSLTHLAACTERIRFATGVALLPQRNPVYTAKHVATLDWLSGGRFDFGIGVGWSTEEYAACDVPFERRGDRCREYVAVLRTLWCDPISSFAGEFYELAPCRQHPKPVQLPHPPLWFGGFGEATYRRVADLGSGYYGFDQTPAEIAAVRRRISELVDAAGRSMDEITISHGVYNRLPVSVDELGEYHASGVDQFVVSLLGPSADDMRQQLEWFGREFVGRF</sequence>
<evidence type="ECO:0000259" key="5">
    <source>
        <dbReference type="Pfam" id="PF00296"/>
    </source>
</evidence>
<dbReference type="EMBL" id="CAFBOS010000217">
    <property type="protein sequence ID" value="CAB5018998.1"/>
    <property type="molecule type" value="Genomic_DNA"/>
</dbReference>
<dbReference type="InterPro" id="IPR011251">
    <property type="entry name" value="Luciferase-like_dom"/>
</dbReference>
<dbReference type="PANTHER" id="PTHR42847:SF4">
    <property type="entry name" value="ALKANESULFONATE MONOOXYGENASE-RELATED"/>
    <property type="match status" value="1"/>
</dbReference>
<dbReference type="EMBL" id="CAEZYR010000041">
    <property type="protein sequence ID" value="CAB4742956.1"/>
    <property type="molecule type" value="Genomic_DNA"/>
</dbReference>
<accession>A0A6J7QMP4</accession>
<dbReference type="InterPro" id="IPR019921">
    <property type="entry name" value="Lucif-like_OxRdtase_Rv2161c"/>
</dbReference>
<dbReference type="AlphaFoldDB" id="A0A6J7QMP4"/>
<dbReference type="InterPro" id="IPR036661">
    <property type="entry name" value="Luciferase-like_sf"/>
</dbReference>
<organism evidence="9">
    <name type="scientific">freshwater metagenome</name>
    <dbReference type="NCBI Taxonomy" id="449393"/>
    <lineage>
        <taxon>unclassified sequences</taxon>
        <taxon>metagenomes</taxon>
        <taxon>ecological metagenomes</taxon>
    </lineage>
</organism>
<dbReference type="GO" id="GO:0008726">
    <property type="term" value="F:alkanesulfonate monooxygenase activity"/>
    <property type="evidence" value="ECO:0007669"/>
    <property type="project" value="TreeGrafter"/>
</dbReference>
<keyword evidence="2" id="KW-0288">FMN</keyword>
<dbReference type="SUPFAM" id="SSF51679">
    <property type="entry name" value="Bacterial luciferase-like"/>
    <property type="match status" value="1"/>
</dbReference>
<dbReference type="EMBL" id="CAFBMH010000074">
    <property type="protein sequence ID" value="CAB4916926.1"/>
    <property type="molecule type" value="Genomic_DNA"/>
</dbReference>
<dbReference type="Gene3D" id="3.20.20.30">
    <property type="entry name" value="Luciferase-like domain"/>
    <property type="match status" value="1"/>
</dbReference>
<evidence type="ECO:0000256" key="2">
    <source>
        <dbReference type="ARBA" id="ARBA00022643"/>
    </source>
</evidence>
<name>A0A6J7QMP4_9ZZZZ</name>
<dbReference type="InterPro" id="IPR050172">
    <property type="entry name" value="SsuD_RutA_monooxygenase"/>
</dbReference>
<dbReference type="PANTHER" id="PTHR42847">
    <property type="entry name" value="ALKANESULFONATE MONOOXYGENASE"/>
    <property type="match status" value="1"/>
</dbReference>
<keyword evidence="1" id="KW-0285">Flavoprotein</keyword>
<reference evidence="9" key="1">
    <citation type="submission" date="2020-05" db="EMBL/GenBank/DDBJ databases">
        <authorList>
            <person name="Chiriac C."/>
            <person name="Salcher M."/>
            <person name="Ghai R."/>
            <person name="Kavagutti S V."/>
        </authorList>
    </citation>
    <scope>NUCLEOTIDE SEQUENCE</scope>
</reference>
<evidence type="ECO:0000313" key="7">
    <source>
        <dbReference type="EMBL" id="CAB4818328.1"/>
    </source>
</evidence>
<evidence type="ECO:0000256" key="1">
    <source>
        <dbReference type="ARBA" id="ARBA00022630"/>
    </source>
</evidence>
<evidence type="ECO:0000313" key="8">
    <source>
        <dbReference type="EMBL" id="CAB4916926.1"/>
    </source>
</evidence>
<keyword evidence="3" id="KW-0560">Oxidoreductase</keyword>
<dbReference type="EMBL" id="CAFABA010000014">
    <property type="protein sequence ID" value="CAB4818328.1"/>
    <property type="molecule type" value="Genomic_DNA"/>
</dbReference>
<keyword evidence="4" id="KW-0503">Monooxygenase</keyword>
<gene>
    <name evidence="6" type="ORF">UFOPK2754_01307</name>
    <name evidence="7" type="ORF">UFOPK3139_00534</name>
    <name evidence="8" type="ORF">UFOPK3543_01865</name>
    <name evidence="9" type="ORF">UFOPK3967_02644</name>
</gene>